<evidence type="ECO:0000313" key="4">
    <source>
        <dbReference type="EMBL" id="SBS76202.1"/>
    </source>
</evidence>
<dbReference type="PANTHER" id="PTHR33371">
    <property type="entry name" value="INTERMEMBRANE PHOSPHOLIPID TRANSPORT SYSTEM BINDING PROTEIN MLAD-RELATED"/>
    <property type="match status" value="1"/>
</dbReference>
<feature type="chain" id="PRO_5039341181" evidence="1">
    <location>
        <begin position="24"/>
        <end position="376"/>
    </location>
</feature>
<dbReference type="InterPro" id="IPR005693">
    <property type="entry name" value="Mce"/>
</dbReference>
<evidence type="ECO:0000256" key="1">
    <source>
        <dbReference type="SAM" id="SignalP"/>
    </source>
</evidence>
<dbReference type="EMBL" id="FLQS01000023">
    <property type="protein sequence ID" value="SBS76202.1"/>
    <property type="molecule type" value="Genomic_DNA"/>
</dbReference>
<dbReference type="GO" id="GO:0005576">
    <property type="term" value="C:extracellular region"/>
    <property type="evidence" value="ECO:0007669"/>
    <property type="project" value="TreeGrafter"/>
</dbReference>
<dbReference type="InterPro" id="IPR003399">
    <property type="entry name" value="Mce/MlaD"/>
</dbReference>
<feature type="domain" description="Mammalian cell entry C-terminal" evidence="3">
    <location>
        <begin position="126"/>
        <end position="297"/>
    </location>
</feature>
<organism evidence="4">
    <name type="scientific">uncultured Mycobacterium sp</name>
    <dbReference type="NCBI Taxonomy" id="171292"/>
    <lineage>
        <taxon>Bacteria</taxon>
        <taxon>Bacillati</taxon>
        <taxon>Actinomycetota</taxon>
        <taxon>Actinomycetes</taxon>
        <taxon>Mycobacteriales</taxon>
        <taxon>Mycobacteriaceae</taxon>
        <taxon>Mycobacterium</taxon>
        <taxon>environmental samples</taxon>
    </lineage>
</organism>
<accession>A0A1Y5PBZ0</accession>
<proteinExistence type="predicted"/>
<keyword evidence="4" id="KW-0449">Lipoprotein</keyword>
<dbReference type="Pfam" id="PF11887">
    <property type="entry name" value="Mce4_CUP1"/>
    <property type="match status" value="1"/>
</dbReference>
<dbReference type="PANTHER" id="PTHR33371:SF15">
    <property type="entry name" value="LIPOPROTEIN LPRN"/>
    <property type="match status" value="1"/>
</dbReference>
<name>A0A1Y5PBZ0_9MYCO</name>
<sequence length="376" mass="39747">MKPNRMIAGLLAASLAVSTSGCAWRGLNSLPLPGTAGRGPGAYTIQAQLPDVRTIEPNSRVQVGDVTVGTVTKIERQGWHALLTMSIDGGIDLPANATATVGQSGLLGSLHVELAPPADVAPQGTLHGGSLIPLSSAGVYPSSEQLLSAITLLLNGGGIGQVQDITESLSTALAGREQDLRSLIAQLDKFTRYVNDQSADIIATAESLNTLAGQFADQQPVVDKALKTLPEALRVISDQRHTLVDALDQLGKFSALVADSTNQTKDSLVEELKDLGPVLESLANAGPALTRSLGMFATYPFPADTVGVWQRGDFANLTAVIDLTLSRLDASFLTGTRWEGNLTELELQWGRTIGQLPSPYTRSNPLVAPYHWDQGR</sequence>
<feature type="domain" description="Mce/MlaD" evidence="2">
    <location>
        <begin position="42"/>
        <end position="117"/>
    </location>
</feature>
<feature type="signal peptide" evidence="1">
    <location>
        <begin position="1"/>
        <end position="23"/>
    </location>
</feature>
<gene>
    <name evidence="4" type="primary">lprM</name>
    <name evidence="4" type="ORF">MHPYR_30199</name>
</gene>
<dbReference type="InterPro" id="IPR024516">
    <property type="entry name" value="Mce_C"/>
</dbReference>
<evidence type="ECO:0000259" key="2">
    <source>
        <dbReference type="Pfam" id="PF02470"/>
    </source>
</evidence>
<dbReference type="PROSITE" id="PS51257">
    <property type="entry name" value="PROKAR_LIPOPROTEIN"/>
    <property type="match status" value="1"/>
</dbReference>
<dbReference type="InterPro" id="IPR052336">
    <property type="entry name" value="MlaD_Phospholipid_Transporter"/>
</dbReference>
<protein>
    <submittedName>
        <fullName evidence="4">MCE family lipoprotein LprM</fullName>
    </submittedName>
</protein>
<dbReference type="AlphaFoldDB" id="A0A1Y5PBZ0"/>
<reference evidence="4" key="1">
    <citation type="submission" date="2016-03" db="EMBL/GenBank/DDBJ databases">
        <authorList>
            <person name="Ploux O."/>
        </authorList>
    </citation>
    <scope>NUCLEOTIDE SEQUENCE</scope>
    <source>
        <strain evidence="4">UC10</strain>
    </source>
</reference>
<dbReference type="Pfam" id="PF02470">
    <property type="entry name" value="MlaD"/>
    <property type="match status" value="1"/>
</dbReference>
<keyword evidence="1" id="KW-0732">Signal</keyword>
<evidence type="ECO:0000259" key="3">
    <source>
        <dbReference type="Pfam" id="PF11887"/>
    </source>
</evidence>
<dbReference type="NCBIfam" id="TIGR00996">
    <property type="entry name" value="Mtu_fam_mce"/>
    <property type="match status" value="1"/>
</dbReference>